<protein>
    <recommendedName>
        <fullName evidence="8 10">Protein GrpE</fullName>
    </recommendedName>
    <alternativeName>
        <fullName evidence="9 10">HSP-70 cofactor</fullName>
    </alternativeName>
</protein>
<dbReference type="PANTHER" id="PTHR21237:SF23">
    <property type="entry name" value="GRPE PROTEIN HOMOLOG, MITOCHONDRIAL"/>
    <property type="match status" value="1"/>
</dbReference>
<evidence type="ECO:0000256" key="6">
    <source>
        <dbReference type="ARBA" id="ARBA00023186"/>
    </source>
</evidence>
<organism evidence="14 15">
    <name type="scientific">SAR86 cluster bacterium</name>
    <dbReference type="NCBI Taxonomy" id="2030880"/>
    <lineage>
        <taxon>Bacteria</taxon>
        <taxon>Pseudomonadati</taxon>
        <taxon>Pseudomonadota</taxon>
        <taxon>Gammaproteobacteria</taxon>
        <taxon>SAR86 cluster</taxon>
    </lineage>
</organism>
<keyword evidence="6 10" id="KW-0143">Chaperone</keyword>
<dbReference type="GO" id="GO:0000774">
    <property type="term" value="F:adenyl-nucleotide exchange factor activity"/>
    <property type="evidence" value="ECO:0007669"/>
    <property type="project" value="InterPro"/>
</dbReference>
<proteinExistence type="inferred from homology"/>
<dbReference type="Pfam" id="PF01025">
    <property type="entry name" value="GrpE"/>
    <property type="match status" value="1"/>
</dbReference>
<feature type="compositionally biased region" description="Basic and acidic residues" evidence="13">
    <location>
        <begin position="28"/>
        <end position="43"/>
    </location>
</feature>
<accession>A0A937I1S7</accession>
<sequence>MAKSKKKNTNTNPADKNSNEESFVNEESFSKENSSEKEVESKISSEVITALEEKVLRAHAEVDNVRRTSQREILKARVFSAELITKDLLSPIDNLTRALQHSEEEIPRSLIELVLKEISQALSNNNIEEIDPIGDTFDPNFHEALSVKEDKSKPTEEILEVVQKGYKIQERVIRPALVIVNKI</sequence>
<feature type="region of interest" description="Disordered" evidence="13">
    <location>
        <begin position="1"/>
        <end position="43"/>
    </location>
</feature>
<name>A0A937I1S7_9GAMM</name>
<dbReference type="HAMAP" id="MF_01151">
    <property type="entry name" value="GrpE"/>
    <property type="match status" value="1"/>
</dbReference>
<evidence type="ECO:0000256" key="9">
    <source>
        <dbReference type="ARBA" id="ARBA00076414"/>
    </source>
</evidence>
<keyword evidence="4 10" id="KW-0963">Cytoplasm</keyword>
<comment type="subunit">
    <text evidence="3 10">Homodimer.</text>
</comment>
<evidence type="ECO:0000256" key="3">
    <source>
        <dbReference type="ARBA" id="ARBA00011738"/>
    </source>
</evidence>
<dbReference type="InterPro" id="IPR009012">
    <property type="entry name" value="GrpE_head"/>
</dbReference>
<dbReference type="PANTHER" id="PTHR21237">
    <property type="entry name" value="GRPE PROTEIN"/>
    <property type="match status" value="1"/>
</dbReference>
<dbReference type="GO" id="GO:0042803">
    <property type="term" value="F:protein homodimerization activity"/>
    <property type="evidence" value="ECO:0007669"/>
    <property type="project" value="InterPro"/>
</dbReference>
<dbReference type="SUPFAM" id="SSF51064">
    <property type="entry name" value="Head domain of nucleotide exchange factor GrpE"/>
    <property type="match status" value="1"/>
</dbReference>
<evidence type="ECO:0000256" key="10">
    <source>
        <dbReference type="HAMAP-Rule" id="MF_01151"/>
    </source>
</evidence>
<reference evidence="14" key="1">
    <citation type="submission" date="2020-10" db="EMBL/GenBank/DDBJ databases">
        <title>Microbiome of the Black Sea water column analyzed by genome centric metagenomics.</title>
        <authorList>
            <person name="Cabello-Yeves P.J."/>
            <person name="Callieri C."/>
            <person name="Picazo A."/>
            <person name="Mehrshad M."/>
            <person name="Haro-Moreno J.M."/>
            <person name="Roda-Garcia J."/>
            <person name="Dzembekova N."/>
            <person name="Slabakova V."/>
            <person name="Slabakova N."/>
            <person name="Moncheva S."/>
            <person name="Rodriguez-Valera F."/>
        </authorList>
    </citation>
    <scope>NUCLEOTIDE SEQUENCE</scope>
    <source>
        <strain evidence="14">BS307-5m-G49</strain>
    </source>
</reference>
<dbReference type="PRINTS" id="PR00773">
    <property type="entry name" value="GRPEPROTEIN"/>
</dbReference>
<dbReference type="PROSITE" id="PS01071">
    <property type="entry name" value="GRPE"/>
    <property type="match status" value="1"/>
</dbReference>
<evidence type="ECO:0000313" key="15">
    <source>
        <dbReference type="Proteomes" id="UP000744438"/>
    </source>
</evidence>
<evidence type="ECO:0000256" key="2">
    <source>
        <dbReference type="ARBA" id="ARBA00009054"/>
    </source>
</evidence>
<dbReference type="InterPro" id="IPR013805">
    <property type="entry name" value="GrpE_CC"/>
</dbReference>
<comment type="function">
    <text evidence="7 10 11">Participates actively in the response to hyperosmotic and heat shock by preventing the aggregation of stress-denatured proteins, in association with DnaK and GrpE. It is the nucleotide exchange factor for DnaK and may function as a thermosensor. Unfolded proteins bind initially to DnaJ; upon interaction with the DnaJ-bound protein, DnaK hydrolyzes its bound ATP, resulting in the formation of a stable complex. GrpE releases ADP from DnaK; ATP binding to DnaK triggers the release of the substrate protein, thus completing the reaction cycle. Several rounds of ATP-dependent interactions between DnaJ, DnaK and GrpE are required for fully efficient folding.</text>
</comment>
<dbReference type="GO" id="GO:0051082">
    <property type="term" value="F:unfolded protein binding"/>
    <property type="evidence" value="ECO:0007669"/>
    <property type="project" value="TreeGrafter"/>
</dbReference>
<evidence type="ECO:0000256" key="8">
    <source>
        <dbReference type="ARBA" id="ARBA00072274"/>
    </source>
</evidence>
<dbReference type="AlphaFoldDB" id="A0A937I1S7"/>
<evidence type="ECO:0000256" key="11">
    <source>
        <dbReference type="RuleBase" id="RU000639"/>
    </source>
</evidence>
<evidence type="ECO:0000256" key="13">
    <source>
        <dbReference type="SAM" id="MobiDB-lite"/>
    </source>
</evidence>
<dbReference type="SUPFAM" id="SSF58014">
    <property type="entry name" value="Coiled-coil domain of nucleotide exchange factor GrpE"/>
    <property type="match status" value="1"/>
</dbReference>
<dbReference type="Gene3D" id="2.30.22.10">
    <property type="entry name" value="Head domain of nucleotide exchange factor GrpE"/>
    <property type="match status" value="1"/>
</dbReference>
<dbReference type="EMBL" id="JADHQC010000001">
    <property type="protein sequence ID" value="MBL6811362.1"/>
    <property type="molecule type" value="Genomic_DNA"/>
</dbReference>
<evidence type="ECO:0000256" key="12">
    <source>
        <dbReference type="RuleBase" id="RU004478"/>
    </source>
</evidence>
<keyword evidence="5 10" id="KW-0346">Stress response</keyword>
<dbReference type="FunFam" id="2.30.22.10:FF:000001">
    <property type="entry name" value="Protein GrpE"/>
    <property type="match status" value="1"/>
</dbReference>
<dbReference type="GO" id="GO:0006457">
    <property type="term" value="P:protein folding"/>
    <property type="evidence" value="ECO:0007669"/>
    <property type="project" value="InterPro"/>
</dbReference>
<dbReference type="Proteomes" id="UP000744438">
    <property type="component" value="Unassembled WGS sequence"/>
</dbReference>
<evidence type="ECO:0000256" key="5">
    <source>
        <dbReference type="ARBA" id="ARBA00023016"/>
    </source>
</evidence>
<evidence type="ECO:0000256" key="7">
    <source>
        <dbReference type="ARBA" id="ARBA00053401"/>
    </source>
</evidence>
<evidence type="ECO:0000256" key="1">
    <source>
        <dbReference type="ARBA" id="ARBA00004496"/>
    </source>
</evidence>
<dbReference type="Gene3D" id="3.90.20.20">
    <property type="match status" value="1"/>
</dbReference>
<comment type="similarity">
    <text evidence="2 10 12">Belongs to the GrpE family.</text>
</comment>
<comment type="caution">
    <text evidence="14">The sequence shown here is derived from an EMBL/GenBank/DDBJ whole genome shotgun (WGS) entry which is preliminary data.</text>
</comment>
<gene>
    <name evidence="10" type="primary">grpE</name>
    <name evidence="14" type="ORF">ISQ63_00595</name>
</gene>
<comment type="subcellular location">
    <subcellularLocation>
        <location evidence="1 10">Cytoplasm</location>
    </subcellularLocation>
</comment>
<evidence type="ECO:0000313" key="14">
    <source>
        <dbReference type="EMBL" id="MBL6811362.1"/>
    </source>
</evidence>
<dbReference type="InterPro" id="IPR000740">
    <property type="entry name" value="GrpE"/>
</dbReference>
<dbReference type="CDD" id="cd00446">
    <property type="entry name" value="GrpE"/>
    <property type="match status" value="1"/>
</dbReference>
<dbReference type="GO" id="GO:0005737">
    <property type="term" value="C:cytoplasm"/>
    <property type="evidence" value="ECO:0007669"/>
    <property type="project" value="UniProtKB-SubCell"/>
</dbReference>
<evidence type="ECO:0000256" key="4">
    <source>
        <dbReference type="ARBA" id="ARBA00022490"/>
    </source>
</evidence>
<dbReference type="GO" id="GO:0051087">
    <property type="term" value="F:protein-folding chaperone binding"/>
    <property type="evidence" value="ECO:0007669"/>
    <property type="project" value="InterPro"/>
</dbReference>